<reference evidence="2" key="1">
    <citation type="submission" date="2018-01" db="EMBL/GenBank/DDBJ databases">
        <title>An insight into the sialome of Amazonian anophelines.</title>
        <authorList>
            <person name="Ribeiro J.M."/>
            <person name="Scarpassa V."/>
            <person name="Calvo E."/>
        </authorList>
    </citation>
    <scope>NUCLEOTIDE SEQUENCE</scope>
    <source>
        <tissue evidence="2">Salivary glands</tissue>
    </source>
</reference>
<organism evidence="2">
    <name type="scientific">Anopheles braziliensis</name>
    <dbReference type="NCBI Taxonomy" id="58242"/>
    <lineage>
        <taxon>Eukaryota</taxon>
        <taxon>Metazoa</taxon>
        <taxon>Ecdysozoa</taxon>
        <taxon>Arthropoda</taxon>
        <taxon>Hexapoda</taxon>
        <taxon>Insecta</taxon>
        <taxon>Pterygota</taxon>
        <taxon>Neoptera</taxon>
        <taxon>Endopterygota</taxon>
        <taxon>Diptera</taxon>
        <taxon>Nematocera</taxon>
        <taxon>Culicoidea</taxon>
        <taxon>Culicidae</taxon>
        <taxon>Anophelinae</taxon>
        <taxon>Anopheles</taxon>
    </lineage>
</organism>
<sequence>MVYHSLLSLSLSLCMVLCHPLTITATDCTSVGRCLVVLLATVYRMDKAPRKVNPFEHTAHSPDIRWCATISPTGPKHTITRLRTSGFREPGLMSVSVYRAVSDLAD</sequence>
<evidence type="ECO:0000313" key="2">
    <source>
        <dbReference type="EMBL" id="MBW30878.1"/>
    </source>
</evidence>
<proteinExistence type="predicted"/>
<keyword evidence="1" id="KW-0732">Signal</keyword>
<name>A0A2M3ZR77_9DIPT</name>
<dbReference type="EMBL" id="GGFM01010127">
    <property type="protein sequence ID" value="MBW30878.1"/>
    <property type="molecule type" value="Transcribed_RNA"/>
</dbReference>
<dbReference type="AlphaFoldDB" id="A0A2M3ZR77"/>
<feature type="chain" id="PRO_5014921458" evidence="1">
    <location>
        <begin position="26"/>
        <end position="106"/>
    </location>
</feature>
<accession>A0A2M3ZR77</accession>
<evidence type="ECO:0000256" key="1">
    <source>
        <dbReference type="SAM" id="SignalP"/>
    </source>
</evidence>
<feature type="signal peptide" evidence="1">
    <location>
        <begin position="1"/>
        <end position="25"/>
    </location>
</feature>
<protein>
    <submittedName>
        <fullName evidence="2">Putative secreted peptide</fullName>
    </submittedName>
</protein>